<dbReference type="RefSeq" id="WP_103921149.1">
    <property type="nucleotide sequence ID" value="NZ_FMSV02000532.1"/>
</dbReference>
<evidence type="ECO:0000313" key="3">
    <source>
        <dbReference type="Proteomes" id="UP000236724"/>
    </source>
</evidence>
<keyword evidence="1" id="KW-0472">Membrane</keyword>
<gene>
    <name evidence="2" type="ORF">MBHS_03379</name>
</gene>
<protein>
    <recommendedName>
        <fullName evidence="4">DUF4129 domain-containing protein</fullName>
    </recommendedName>
</protein>
<evidence type="ECO:0000313" key="2">
    <source>
        <dbReference type="EMBL" id="SEH07504.1"/>
    </source>
</evidence>
<evidence type="ECO:0008006" key="4">
    <source>
        <dbReference type="Google" id="ProtNLM"/>
    </source>
</evidence>
<sequence length="258" mass="30342">MQLDKIRAIVRPRAPWEAIDLGLVLIQHDALKLYRFWLLLFLPSGLLVYFFLAQWPYLAALVVWLLKPLWDILLLHFFSHALFGEYPAILPSLRAFIHAIFKKGLWLGVFLLRLSLSRSFRLPIWQLENLGFRLRHKRQRLLLKNQMGIARSLSIACFLFEWVIYGSLILLFLFFLPESADYWADEILSASVHDEYADTWAYWLLASFNLLAIAVIEPLYIAGGFSLYLNRRTHLEAWDIELRFRHMGKRLQADIQAP</sequence>
<evidence type="ECO:0000256" key="1">
    <source>
        <dbReference type="SAM" id="Phobius"/>
    </source>
</evidence>
<organism evidence="2 3">
    <name type="scientific">Candidatus Venteria ishoeyi</name>
    <dbReference type="NCBI Taxonomy" id="1899563"/>
    <lineage>
        <taxon>Bacteria</taxon>
        <taxon>Pseudomonadati</taxon>
        <taxon>Pseudomonadota</taxon>
        <taxon>Gammaproteobacteria</taxon>
        <taxon>Thiotrichales</taxon>
        <taxon>Thiotrichaceae</taxon>
        <taxon>Venteria</taxon>
    </lineage>
</organism>
<proteinExistence type="predicted"/>
<dbReference type="Proteomes" id="UP000236724">
    <property type="component" value="Unassembled WGS sequence"/>
</dbReference>
<feature type="transmembrane region" description="Helical" evidence="1">
    <location>
        <begin position="153"/>
        <end position="176"/>
    </location>
</feature>
<keyword evidence="1" id="KW-0812">Transmembrane</keyword>
<feature type="transmembrane region" description="Helical" evidence="1">
    <location>
        <begin position="34"/>
        <end position="52"/>
    </location>
</feature>
<dbReference type="OrthoDB" id="183980at2"/>
<feature type="transmembrane region" description="Helical" evidence="1">
    <location>
        <begin position="95"/>
        <end position="116"/>
    </location>
</feature>
<accession>A0A1H6FER9</accession>
<name>A0A1H6FER9_9GAMM</name>
<feature type="transmembrane region" description="Helical" evidence="1">
    <location>
        <begin position="200"/>
        <end position="222"/>
    </location>
</feature>
<dbReference type="EMBL" id="FMSV02000532">
    <property type="protein sequence ID" value="SEH07504.1"/>
    <property type="molecule type" value="Genomic_DNA"/>
</dbReference>
<keyword evidence="1" id="KW-1133">Transmembrane helix</keyword>
<keyword evidence="3" id="KW-1185">Reference proteome</keyword>
<dbReference type="AlphaFoldDB" id="A0A1H6FER9"/>
<reference evidence="2 3" key="1">
    <citation type="submission" date="2016-10" db="EMBL/GenBank/DDBJ databases">
        <authorList>
            <person name="de Groot N.N."/>
        </authorList>
    </citation>
    <scope>NUCLEOTIDE SEQUENCE [LARGE SCALE GENOMIC DNA]</scope>
    <source>
        <strain evidence="2">MBHS1</strain>
    </source>
</reference>